<name>A0A086YBL8_9RHOB</name>
<accession>A0A086YBL8</accession>
<evidence type="ECO:0000313" key="1">
    <source>
        <dbReference type="EMBL" id="KFI31668.1"/>
    </source>
</evidence>
<organism evidence="1 2">
    <name type="scientific">Haematobacter massiliensis</name>
    <dbReference type="NCBI Taxonomy" id="195105"/>
    <lineage>
        <taxon>Bacteria</taxon>
        <taxon>Pseudomonadati</taxon>
        <taxon>Pseudomonadota</taxon>
        <taxon>Alphaproteobacteria</taxon>
        <taxon>Rhodobacterales</taxon>
        <taxon>Paracoccaceae</taxon>
        <taxon>Haematobacter</taxon>
    </lineage>
</organism>
<sequence length="110" mass="12179">MRRLTRRLDLEGEERVADGARGYASRWRTLGRVWAEVKPGAGREAGAEFLTIATVPYRVTVRAAPPGDPRRPVAGQRFRAGSRPLRILAVAEADRAGLYLTCHCHEEVPS</sequence>
<dbReference type="Proteomes" id="UP000028826">
    <property type="component" value="Unassembled WGS sequence"/>
</dbReference>
<evidence type="ECO:0000313" key="2">
    <source>
        <dbReference type="Proteomes" id="UP000028826"/>
    </source>
</evidence>
<dbReference type="InterPro" id="IPR008767">
    <property type="entry name" value="Phage_SPP1_head-tail_adaptor"/>
</dbReference>
<gene>
    <name evidence="1" type="ORF">CN97_04330</name>
</gene>
<reference evidence="1 2" key="1">
    <citation type="submission" date="2014-03" db="EMBL/GenBank/DDBJ databases">
        <title>Genome of Haematobacter massiliensis CCUG 47968.</title>
        <authorList>
            <person name="Wang D."/>
            <person name="Wang G."/>
        </authorList>
    </citation>
    <scope>NUCLEOTIDE SEQUENCE [LARGE SCALE GENOMIC DNA]</scope>
    <source>
        <strain evidence="1 2">CCUG 47968</strain>
    </source>
</reference>
<dbReference type="Pfam" id="PF05521">
    <property type="entry name" value="Phage_HCP"/>
    <property type="match status" value="1"/>
</dbReference>
<dbReference type="EMBL" id="JGYG01000001">
    <property type="protein sequence ID" value="KFI31668.1"/>
    <property type="molecule type" value="Genomic_DNA"/>
</dbReference>
<proteinExistence type="predicted"/>
<dbReference type="eggNOG" id="COG5614">
    <property type="taxonomic scope" value="Bacteria"/>
</dbReference>
<comment type="caution">
    <text evidence="1">The sequence shown here is derived from an EMBL/GenBank/DDBJ whole genome shotgun (WGS) entry which is preliminary data.</text>
</comment>
<dbReference type="InterPro" id="IPR038666">
    <property type="entry name" value="SSP1_head-tail_sf"/>
</dbReference>
<dbReference type="STRING" id="195105.CN97_04330"/>
<dbReference type="AlphaFoldDB" id="A0A086YBL8"/>
<dbReference type="RefSeq" id="WP_035705429.1">
    <property type="nucleotide sequence ID" value="NZ_JGYG01000001.1"/>
</dbReference>
<keyword evidence="2" id="KW-1185">Reference proteome</keyword>
<dbReference type="Gene3D" id="2.40.10.270">
    <property type="entry name" value="Bacteriophage SPP1 head-tail adaptor protein"/>
    <property type="match status" value="1"/>
</dbReference>
<dbReference type="OrthoDB" id="7570189at2"/>
<protein>
    <submittedName>
        <fullName evidence="1">Tail protein</fullName>
    </submittedName>
</protein>